<dbReference type="GO" id="GO:0051082">
    <property type="term" value="F:unfolded protein binding"/>
    <property type="evidence" value="ECO:0007669"/>
    <property type="project" value="UniProtKB-UniRule"/>
</dbReference>
<keyword evidence="10" id="KW-0175">Coiled coil</keyword>
<evidence type="ECO:0000256" key="10">
    <source>
        <dbReference type="SAM" id="Coils"/>
    </source>
</evidence>
<keyword evidence="5 9" id="KW-0963">Cytoplasm</keyword>
<dbReference type="STRING" id="190974.SAMN05216439_1720"/>
<dbReference type="InterPro" id="IPR009053">
    <property type="entry name" value="Prefoldin"/>
</dbReference>
<dbReference type="AlphaFoldDB" id="A0A1H7L7S4"/>
<gene>
    <name evidence="9" type="primary">pfdB</name>
    <name evidence="11" type="ORF">SAMN05216439_1720</name>
</gene>
<comment type="function">
    <text evidence="7 9">Molecular chaperone capable of stabilizing a range of proteins. Seems to fulfill an ATP-independent, HSP70-like function in archaeal de novo protein folding.</text>
</comment>
<evidence type="ECO:0000256" key="7">
    <source>
        <dbReference type="ARBA" id="ARBA00025077"/>
    </source>
</evidence>
<accession>A0A1H7L7S4</accession>
<dbReference type="OrthoDB" id="11287at2157"/>
<evidence type="ECO:0000313" key="11">
    <source>
        <dbReference type="EMBL" id="SEK95019.1"/>
    </source>
</evidence>
<comment type="similarity">
    <text evidence="2 9">Belongs to the prefoldin subunit beta family.</text>
</comment>
<proteinExistence type="inferred from homology"/>
<comment type="subunit">
    <text evidence="3 9">Heterohexamer of two alpha and four beta subunits.</text>
</comment>
<dbReference type="HAMAP" id="MF_00307">
    <property type="entry name" value="PfdB"/>
    <property type="match status" value="1"/>
</dbReference>
<name>A0A1H7L7S4_9EURY</name>
<dbReference type="GO" id="GO:0005737">
    <property type="term" value="C:cytoplasm"/>
    <property type="evidence" value="ECO:0007669"/>
    <property type="project" value="UniProtKB-SubCell"/>
</dbReference>
<evidence type="ECO:0000256" key="5">
    <source>
        <dbReference type="ARBA" id="ARBA00022490"/>
    </source>
</evidence>
<comment type="subcellular location">
    <subcellularLocation>
        <location evidence="1 9">Cytoplasm</location>
    </subcellularLocation>
</comment>
<keyword evidence="6 9" id="KW-0143">Chaperone</keyword>
<dbReference type="GO" id="GO:0006457">
    <property type="term" value="P:protein folding"/>
    <property type="evidence" value="ECO:0007669"/>
    <property type="project" value="UniProtKB-UniRule"/>
</dbReference>
<evidence type="ECO:0000256" key="6">
    <source>
        <dbReference type="ARBA" id="ARBA00023186"/>
    </source>
</evidence>
<dbReference type="RefSeq" id="WP_069575154.1">
    <property type="nucleotide sequence ID" value="NZ_FOAK01000007.1"/>
</dbReference>
<evidence type="ECO:0000256" key="9">
    <source>
        <dbReference type="HAMAP-Rule" id="MF_00307"/>
    </source>
</evidence>
<evidence type="ECO:0000256" key="2">
    <source>
        <dbReference type="ARBA" id="ARBA00008045"/>
    </source>
</evidence>
<protein>
    <recommendedName>
        <fullName evidence="4 9">Prefoldin subunit beta</fullName>
    </recommendedName>
    <alternativeName>
        <fullName evidence="8 9">GimC subunit beta</fullName>
    </alternativeName>
</protein>
<dbReference type="GO" id="GO:0016272">
    <property type="term" value="C:prefoldin complex"/>
    <property type="evidence" value="ECO:0007669"/>
    <property type="project" value="UniProtKB-UniRule"/>
</dbReference>
<dbReference type="Pfam" id="PF01920">
    <property type="entry name" value="Prefoldin_2"/>
    <property type="match status" value="1"/>
</dbReference>
<sequence>MEIPENIQQQLNQFQQLQQQAQAISMQVQNVEIQIQETEKALEELKKTDESTEVFKQAGTLLIKVEYADALSDMEDKLETLGLRKQTMSRQEERVMKKLEEMQASIQSVMQGMGQ</sequence>
<dbReference type="NCBIfam" id="TIGR02338">
    <property type="entry name" value="gimC_beta"/>
    <property type="match status" value="1"/>
</dbReference>
<organism evidence="11 12">
    <name type="scientific">Methanobrevibacter gottschalkii</name>
    <dbReference type="NCBI Taxonomy" id="190974"/>
    <lineage>
        <taxon>Archaea</taxon>
        <taxon>Methanobacteriati</taxon>
        <taxon>Methanobacteriota</taxon>
        <taxon>Methanomada group</taxon>
        <taxon>Methanobacteria</taxon>
        <taxon>Methanobacteriales</taxon>
        <taxon>Methanobacteriaceae</taxon>
        <taxon>Methanobrevibacter</taxon>
    </lineage>
</organism>
<evidence type="ECO:0000256" key="3">
    <source>
        <dbReference type="ARBA" id="ARBA00011716"/>
    </source>
</evidence>
<dbReference type="Proteomes" id="UP000199506">
    <property type="component" value="Unassembled WGS sequence"/>
</dbReference>
<dbReference type="CDD" id="cd23162">
    <property type="entry name" value="Prefoldin_beta_GimC"/>
    <property type="match status" value="1"/>
</dbReference>
<evidence type="ECO:0000256" key="4">
    <source>
        <dbReference type="ARBA" id="ARBA00016304"/>
    </source>
</evidence>
<evidence type="ECO:0000256" key="1">
    <source>
        <dbReference type="ARBA" id="ARBA00004496"/>
    </source>
</evidence>
<evidence type="ECO:0000256" key="8">
    <source>
        <dbReference type="ARBA" id="ARBA00033461"/>
    </source>
</evidence>
<dbReference type="InterPro" id="IPR002777">
    <property type="entry name" value="PFD_beta-like"/>
</dbReference>
<feature type="coiled-coil region" evidence="10">
    <location>
        <begin position="7"/>
        <end position="91"/>
    </location>
</feature>
<dbReference type="InterPro" id="IPR012713">
    <property type="entry name" value="PfdB"/>
</dbReference>
<evidence type="ECO:0000313" key="12">
    <source>
        <dbReference type="Proteomes" id="UP000199506"/>
    </source>
</evidence>
<dbReference type="Gene3D" id="1.10.287.370">
    <property type="match status" value="1"/>
</dbReference>
<reference evidence="11 12" key="1">
    <citation type="submission" date="2016-10" db="EMBL/GenBank/DDBJ databases">
        <authorList>
            <person name="de Groot N.N."/>
        </authorList>
    </citation>
    <scope>NUCLEOTIDE SEQUENCE [LARGE SCALE GENOMIC DNA]</scope>
    <source>
        <strain evidence="11 12">DSM 11978</strain>
    </source>
</reference>
<dbReference type="EMBL" id="FOAK01000007">
    <property type="protein sequence ID" value="SEK95019.1"/>
    <property type="molecule type" value="Genomic_DNA"/>
</dbReference>
<dbReference type="SUPFAM" id="SSF46579">
    <property type="entry name" value="Prefoldin"/>
    <property type="match status" value="1"/>
</dbReference>